<dbReference type="Pfam" id="PF12833">
    <property type="entry name" value="HTH_18"/>
    <property type="match status" value="1"/>
</dbReference>
<evidence type="ECO:0000256" key="3">
    <source>
        <dbReference type="ARBA" id="ARBA00023163"/>
    </source>
</evidence>
<feature type="domain" description="HTH araC/xylS-type" evidence="4">
    <location>
        <begin position="30"/>
        <end position="127"/>
    </location>
</feature>
<keyword evidence="2" id="KW-0238">DNA-binding</keyword>
<gene>
    <name evidence="5" type="ORF">WKW79_36480</name>
</gene>
<dbReference type="SMART" id="SM00342">
    <property type="entry name" value="HTH_ARAC"/>
    <property type="match status" value="1"/>
</dbReference>
<dbReference type="PANTHER" id="PTHR46796:SF15">
    <property type="entry name" value="BLL1074 PROTEIN"/>
    <property type="match status" value="1"/>
</dbReference>
<dbReference type="PANTHER" id="PTHR46796">
    <property type="entry name" value="HTH-TYPE TRANSCRIPTIONAL ACTIVATOR RHAS-RELATED"/>
    <property type="match status" value="1"/>
</dbReference>
<dbReference type="RefSeq" id="WP_340340109.1">
    <property type="nucleotide sequence ID" value="NZ_JBBKZS010000059.1"/>
</dbReference>
<keyword evidence="1" id="KW-0805">Transcription regulation</keyword>
<dbReference type="InterPro" id="IPR050204">
    <property type="entry name" value="AraC_XylS_family_regulators"/>
</dbReference>
<dbReference type="PROSITE" id="PS01124">
    <property type="entry name" value="HTH_ARAC_FAMILY_2"/>
    <property type="match status" value="1"/>
</dbReference>
<comment type="caution">
    <text evidence="5">The sequence shown here is derived from an EMBL/GenBank/DDBJ whole genome shotgun (WGS) entry which is preliminary data.</text>
</comment>
<evidence type="ECO:0000256" key="2">
    <source>
        <dbReference type="ARBA" id="ARBA00023125"/>
    </source>
</evidence>
<dbReference type="Proteomes" id="UP001367030">
    <property type="component" value="Unassembled WGS sequence"/>
</dbReference>
<name>A0ABU8XJM5_9BURK</name>
<dbReference type="Gene3D" id="1.10.10.60">
    <property type="entry name" value="Homeodomain-like"/>
    <property type="match status" value="1"/>
</dbReference>
<proteinExistence type="predicted"/>
<keyword evidence="6" id="KW-1185">Reference proteome</keyword>
<evidence type="ECO:0000256" key="1">
    <source>
        <dbReference type="ARBA" id="ARBA00023015"/>
    </source>
</evidence>
<organism evidence="5 6">
    <name type="scientific">Variovorax robiniae</name>
    <dbReference type="NCBI Taxonomy" id="1836199"/>
    <lineage>
        <taxon>Bacteria</taxon>
        <taxon>Pseudomonadati</taxon>
        <taxon>Pseudomonadota</taxon>
        <taxon>Betaproteobacteria</taxon>
        <taxon>Burkholderiales</taxon>
        <taxon>Comamonadaceae</taxon>
        <taxon>Variovorax</taxon>
    </lineage>
</organism>
<dbReference type="InterPro" id="IPR018060">
    <property type="entry name" value="HTH_AraC"/>
</dbReference>
<accession>A0ABU8XJM5</accession>
<protein>
    <submittedName>
        <fullName evidence="5">AraC family transcriptional regulator</fullName>
    </submittedName>
</protein>
<reference evidence="5 6" key="1">
    <citation type="submission" date="2024-03" db="EMBL/GenBank/DDBJ databases">
        <title>Novel species of the genus Variovorax.</title>
        <authorList>
            <person name="Liu Q."/>
            <person name="Xin Y.-H."/>
        </authorList>
    </citation>
    <scope>NUCLEOTIDE SEQUENCE [LARGE SCALE GENOMIC DNA]</scope>
    <source>
        <strain evidence="5 6">KACC 18901</strain>
    </source>
</reference>
<sequence length="151" mass="16532">MNADGTGARADSRALPARRAARTGIRSHVERSVAQLCGDGAQELLVAEMARHFGASERTLERRFRRTVGVPPKFFARVMRLQAALTRTAASQPLSELAVERGYFHQAHLNRETMALFCATTAAMKQLPPGQVALGMRKLARETALATTIFL</sequence>
<evidence type="ECO:0000313" key="5">
    <source>
        <dbReference type="EMBL" id="MEJ8860080.1"/>
    </source>
</evidence>
<evidence type="ECO:0000259" key="4">
    <source>
        <dbReference type="PROSITE" id="PS01124"/>
    </source>
</evidence>
<keyword evidence="3" id="KW-0804">Transcription</keyword>
<evidence type="ECO:0000313" key="6">
    <source>
        <dbReference type="Proteomes" id="UP001367030"/>
    </source>
</evidence>
<dbReference type="EMBL" id="JBBKZS010000059">
    <property type="protein sequence ID" value="MEJ8860080.1"/>
    <property type="molecule type" value="Genomic_DNA"/>
</dbReference>